<name>A0AAV4DQ91_9GAST</name>
<dbReference type="InterPro" id="IPR006553">
    <property type="entry name" value="Leu-rich_rpt_Cys-con_subtyp"/>
</dbReference>
<evidence type="ECO:0000313" key="2">
    <source>
        <dbReference type="EMBL" id="GFO46498.1"/>
    </source>
</evidence>
<keyword evidence="2" id="KW-0547">Nucleotide-binding</keyword>
<comment type="caution">
    <text evidence="2">The sequence shown here is derived from an EMBL/GenBank/DDBJ whole genome shotgun (WGS) entry which is preliminary data.</text>
</comment>
<proteinExistence type="predicted"/>
<dbReference type="SUPFAM" id="SSF52047">
    <property type="entry name" value="RNI-like"/>
    <property type="match status" value="1"/>
</dbReference>
<keyword evidence="2" id="KW-0347">Helicase</keyword>
<dbReference type="GO" id="GO:0004386">
    <property type="term" value="F:helicase activity"/>
    <property type="evidence" value="ECO:0007669"/>
    <property type="project" value="UniProtKB-KW"/>
</dbReference>
<sequence length="225" mass="25273">MIRRLKHEKKLTNKALSVLLAPTITHLDLEGVYLTNKTLRMVWTQCPNLKAVSLKDCGYIITDTVLAQFTKNLQSLERLNLCFCSHLTNKCLSILAKNSPRLHTLHMAKGPLLTYKGVLDFILKAPAIKYLDVFYLRVSHEEQNSLMDAAKARDLMLLLRGPRGGHRIDEEGGKVEDDDDDSEECVESLSHTSDEEEEEKDGENESDNGGATDRDAEAGYACSFF</sequence>
<dbReference type="GO" id="GO:0005737">
    <property type="term" value="C:cytoplasm"/>
    <property type="evidence" value="ECO:0007669"/>
    <property type="project" value="TreeGrafter"/>
</dbReference>
<feature type="compositionally biased region" description="Acidic residues" evidence="1">
    <location>
        <begin position="194"/>
        <end position="206"/>
    </location>
</feature>
<dbReference type="AlphaFoldDB" id="A0AAV4DQ91"/>
<gene>
    <name evidence="2" type="ORF">PoB_007300300</name>
</gene>
<accession>A0AAV4DQ91</accession>
<protein>
    <submittedName>
        <fullName evidence="2">DNA replication ATP-dependent helicase/nuclease dna2-like</fullName>
    </submittedName>
</protein>
<dbReference type="InterPro" id="IPR032675">
    <property type="entry name" value="LRR_dom_sf"/>
</dbReference>
<keyword evidence="3" id="KW-1185">Reference proteome</keyword>
<feature type="compositionally biased region" description="Acidic residues" evidence="1">
    <location>
        <begin position="176"/>
        <end position="186"/>
    </location>
</feature>
<dbReference type="EMBL" id="BLXT01008186">
    <property type="protein sequence ID" value="GFO46498.1"/>
    <property type="molecule type" value="Genomic_DNA"/>
</dbReference>
<dbReference type="Proteomes" id="UP000735302">
    <property type="component" value="Unassembled WGS sequence"/>
</dbReference>
<keyword evidence="2" id="KW-0378">Hydrolase</keyword>
<dbReference type="SMART" id="SM00367">
    <property type="entry name" value="LRR_CC"/>
    <property type="match status" value="2"/>
</dbReference>
<dbReference type="InterPro" id="IPR050648">
    <property type="entry name" value="F-box_LRR-repeat"/>
</dbReference>
<evidence type="ECO:0000256" key="1">
    <source>
        <dbReference type="SAM" id="MobiDB-lite"/>
    </source>
</evidence>
<reference evidence="2 3" key="1">
    <citation type="journal article" date="2021" name="Elife">
        <title>Chloroplast acquisition without the gene transfer in kleptoplastic sea slugs, Plakobranchus ocellatus.</title>
        <authorList>
            <person name="Maeda T."/>
            <person name="Takahashi S."/>
            <person name="Yoshida T."/>
            <person name="Shimamura S."/>
            <person name="Takaki Y."/>
            <person name="Nagai Y."/>
            <person name="Toyoda A."/>
            <person name="Suzuki Y."/>
            <person name="Arimoto A."/>
            <person name="Ishii H."/>
            <person name="Satoh N."/>
            <person name="Nishiyama T."/>
            <person name="Hasebe M."/>
            <person name="Maruyama T."/>
            <person name="Minagawa J."/>
            <person name="Obokata J."/>
            <person name="Shigenobu S."/>
        </authorList>
    </citation>
    <scope>NUCLEOTIDE SEQUENCE [LARGE SCALE GENOMIC DNA]</scope>
</reference>
<dbReference type="PANTHER" id="PTHR13382">
    <property type="entry name" value="MITOCHONDRIAL ATP SYNTHASE COUPLING FACTOR B"/>
    <property type="match status" value="1"/>
</dbReference>
<organism evidence="2 3">
    <name type="scientific">Plakobranchus ocellatus</name>
    <dbReference type="NCBI Taxonomy" id="259542"/>
    <lineage>
        <taxon>Eukaryota</taxon>
        <taxon>Metazoa</taxon>
        <taxon>Spiralia</taxon>
        <taxon>Lophotrochozoa</taxon>
        <taxon>Mollusca</taxon>
        <taxon>Gastropoda</taxon>
        <taxon>Heterobranchia</taxon>
        <taxon>Euthyneura</taxon>
        <taxon>Panpulmonata</taxon>
        <taxon>Sacoglossa</taxon>
        <taxon>Placobranchoidea</taxon>
        <taxon>Plakobranchidae</taxon>
        <taxon>Plakobranchus</taxon>
    </lineage>
</organism>
<keyword evidence="2" id="KW-0067">ATP-binding</keyword>
<evidence type="ECO:0000313" key="3">
    <source>
        <dbReference type="Proteomes" id="UP000735302"/>
    </source>
</evidence>
<feature type="region of interest" description="Disordered" evidence="1">
    <location>
        <begin position="167"/>
        <end position="225"/>
    </location>
</feature>
<dbReference type="Gene3D" id="3.80.10.10">
    <property type="entry name" value="Ribonuclease Inhibitor"/>
    <property type="match status" value="1"/>
</dbReference>